<reference evidence="1" key="1">
    <citation type="submission" date="2021-05" db="EMBL/GenBank/DDBJ databases">
        <title>A free-living protist that lacks canonical eukaryotic 1 DNA replication and segregation systems.</title>
        <authorList>
            <person name="Salas-Leiva D.E."/>
            <person name="Tromer E.C."/>
            <person name="Curtis B.A."/>
            <person name="Jerlstrom-Hultqvist J."/>
            <person name="Kolisko M."/>
            <person name="Yi Z."/>
            <person name="Salas-Leiva J.S."/>
            <person name="Gallot-Lavallee L."/>
            <person name="Kops G.J.P.L."/>
            <person name="Archibald J.M."/>
            <person name="Simpson A.G.B."/>
            <person name="Roger A.J."/>
        </authorList>
    </citation>
    <scope>NUCLEOTIDE SEQUENCE</scope>
    <source>
        <strain evidence="1">BICM</strain>
    </source>
</reference>
<protein>
    <submittedName>
        <fullName evidence="1">Uncharacterized protein</fullName>
    </submittedName>
</protein>
<keyword evidence="2" id="KW-1185">Reference proteome</keyword>
<dbReference type="OrthoDB" id="21075at2759"/>
<accession>A0A8J6AW07</accession>
<dbReference type="EMBL" id="JAHDYR010000029">
    <property type="protein sequence ID" value="KAG9392955.1"/>
    <property type="molecule type" value="Genomic_DNA"/>
</dbReference>
<comment type="caution">
    <text evidence="1">The sequence shown here is derived from an EMBL/GenBank/DDBJ whole genome shotgun (WGS) entry which is preliminary data.</text>
</comment>
<gene>
    <name evidence="1" type="ORF">J8273_5665</name>
</gene>
<dbReference type="Proteomes" id="UP000717585">
    <property type="component" value="Unassembled WGS sequence"/>
</dbReference>
<evidence type="ECO:0000313" key="2">
    <source>
        <dbReference type="Proteomes" id="UP000717585"/>
    </source>
</evidence>
<proteinExistence type="predicted"/>
<sequence>MVTHRDDFSSDALGISDIEDPLKLFRSHFSNDEESASLNGVSYITPPSLRPSLHIVVLFAQDTRVLIYAKQSMQRFLNHGIDCYLQRSISEGTYIKHTNLVKIIAESHTDFLCVIGDKNYRNQTISARIDEKLCEVTVEAFLAYINHHWSMRAGALDDASLTDRDLTELSQEALAGHIQQFLDVRFFLGKWKQFYRDMRELSQLRPQDGVLTADQVDFVRSAIRHSISIHSDIAHGRATLARLTVSKRNIWETCSREKGESLSAPEPISPEGGPQVSRFFRRRVGSFLQFVQDIISAYVTKEATRVIGPRNPWTEYLDGGHIDWGDAGMTPRSAIDDTRSAHASDVPSGFARACPATAQDASIFSLALPPIPAAFHLDGMVMQMHLQAWTDAVRRVVSVQPEMAGHLETLLQAYSARLSAVTSTDSGPDPIPSTGPMAIDLGPISAAPVIQPGPFSPVFGMQQGGMDHGVLPDPPNLHQWFD</sequence>
<organism evidence="1 2">
    <name type="scientific">Carpediemonas membranifera</name>
    <dbReference type="NCBI Taxonomy" id="201153"/>
    <lineage>
        <taxon>Eukaryota</taxon>
        <taxon>Metamonada</taxon>
        <taxon>Carpediemonas-like organisms</taxon>
        <taxon>Carpediemonas</taxon>
    </lineage>
</organism>
<dbReference type="AlphaFoldDB" id="A0A8J6AW07"/>
<name>A0A8J6AW07_9EUKA</name>
<evidence type="ECO:0000313" key="1">
    <source>
        <dbReference type="EMBL" id="KAG9392955.1"/>
    </source>
</evidence>